<feature type="domain" description="VWFA" evidence="2">
    <location>
        <begin position="467"/>
        <end position="652"/>
    </location>
</feature>
<dbReference type="PANTHER" id="PTHR45737:SF6">
    <property type="entry name" value="VON WILLEBRAND FACTOR A DOMAIN-CONTAINING PROTEIN 5A"/>
    <property type="match status" value="1"/>
</dbReference>
<gene>
    <name evidence="4" type="ORF">ENSA5_19630</name>
</gene>
<dbReference type="Gene3D" id="1.25.40.10">
    <property type="entry name" value="Tetratricopeptide repeat domain"/>
    <property type="match status" value="1"/>
</dbReference>
<name>A0A2S9YD37_9BACT</name>
<dbReference type="SUPFAM" id="SSF48452">
    <property type="entry name" value="TPR-like"/>
    <property type="match status" value="1"/>
</dbReference>
<dbReference type="Pfam" id="PF08487">
    <property type="entry name" value="VIT"/>
    <property type="match status" value="1"/>
</dbReference>
<dbReference type="Proteomes" id="UP000237968">
    <property type="component" value="Unassembled WGS sequence"/>
</dbReference>
<evidence type="ECO:0000259" key="3">
    <source>
        <dbReference type="PROSITE" id="PS51468"/>
    </source>
</evidence>
<dbReference type="PROSITE" id="PS51468">
    <property type="entry name" value="VIT"/>
    <property type="match status" value="1"/>
</dbReference>
<evidence type="ECO:0000256" key="1">
    <source>
        <dbReference type="SAM" id="MobiDB-lite"/>
    </source>
</evidence>
<dbReference type="PANTHER" id="PTHR45737">
    <property type="entry name" value="VON WILLEBRAND FACTOR A DOMAIN-CONTAINING PROTEIN 5A"/>
    <property type="match status" value="1"/>
</dbReference>
<feature type="compositionally biased region" description="Basic and acidic residues" evidence="1">
    <location>
        <begin position="827"/>
        <end position="849"/>
    </location>
</feature>
<accession>A0A2S9YD37</accession>
<dbReference type="InterPro" id="IPR011990">
    <property type="entry name" value="TPR-like_helical_dom_sf"/>
</dbReference>
<feature type="region of interest" description="Disordered" evidence="1">
    <location>
        <begin position="818"/>
        <end position="868"/>
    </location>
</feature>
<dbReference type="PROSITE" id="PS50234">
    <property type="entry name" value="VWFA"/>
    <property type="match status" value="1"/>
</dbReference>
<organism evidence="4 5">
    <name type="scientific">Enhygromyxa salina</name>
    <dbReference type="NCBI Taxonomy" id="215803"/>
    <lineage>
        <taxon>Bacteria</taxon>
        <taxon>Pseudomonadati</taxon>
        <taxon>Myxococcota</taxon>
        <taxon>Polyangia</taxon>
        <taxon>Nannocystales</taxon>
        <taxon>Nannocystaceae</taxon>
        <taxon>Enhygromyxa</taxon>
    </lineage>
</organism>
<dbReference type="InterPro" id="IPR036465">
    <property type="entry name" value="vWFA_dom_sf"/>
</dbReference>
<dbReference type="Gene3D" id="3.40.50.410">
    <property type="entry name" value="von Willebrand factor, type A domain"/>
    <property type="match status" value="1"/>
</dbReference>
<feature type="region of interest" description="Disordered" evidence="1">
    <location>
        <begin position="1377"/>
        <end position="1404"/>
    </location>
</feature>
<feature type="domain" description="VIT" evidence="3">
    <location>
        <begin position="210"/>
        <end position="338"/>
    </location>
</feature>
<protein>
    <submittedName>
        <fullName evidence="4">Vault protein inter-alpha-trypsin</fullName>
    </submittedName>
</protein>
<dbReference type="SUPFAM" id="SSF53300">
    <property type="entry name" value="vWA-like"/>
    <property type="match status" value="1"/>
</dbReference>
<keyword evidence="5" id="KW-1185">Reference proteome</keyword>
<dbReference type="Pfam" id="PF13768">
    <property type="entry name" value="VWA_3"/>
    <property type="match status" value="1"/>
</dbReference>
<dbReference type="SMART" id="SM00327">
    <property type="entry name" value="VWA"/>
    <property type="match status" value="1"/>
</dbReference>
<dbReference type="InterPro" id="IPR013694">
    <property type="entry name" value="VIT"/>
</dbReference>
<comment type="caution">
    <text evidence="4">The sequence shown here is derived from an EMBL/GenBank/DDBJ whole genome shotgun (WGS) entry which is preliminary data.</text>
</comment>
<feature type="compositionally biased region" description="Low complexity" evidence="1">
    <location>
        <begin position="1394"/>
        <end position="1404"/>
    </location>
</feature>
<dbReference type="RefSeq" id="WP_106391393.1">
    <property type="nucleotide sequence ID" value="NZ_PVNK01000108.1"/>
</dbReference>
<dbReference type="OrthoDB" id="9784383at2"/>
<reference evidence="4 5" key="1">
    <citation type="submission" date="2018-03" db="EMBL/GenBank/DDBJ databases">
        <title>Draft Genome Sequences of the Obligatory Marine Myxobacteria Enhygromyxa salina SWB005.</title>
        <authorList>
            <person name="Poehlein A."/>
            <person name="Moghaddam J.A."/>
            <person name="Harms H."/>
            <person name="Alanjari M."/>
            <person name="Koenig G.M."/>
            <person name="Daniel R."/>
            <person name="Schaeberle T.F."/>
        </authorList>
    </citation>
    <scope>NUCLEOTIDE SEQUENCE [LARGE SCALE GENOMIC DNA]</scope>
    <source>
        <strain evidence="4 5">SWB005</strain>
    </source>
</reference>
<proteinExistence type="predicted"/>
<evidence type="ECO:0000313" key="4">
    <source>
        <dbReference type="EMBL" id="PRQ03024.1"/>
    </source>
</evidence>
<feature type="region of interest" description="Disordered" evidence="1">
    <location>
        <begin position="948"/>
        <end position="968"/>
    </location>
</feature>
<dbReference type="InterPro" id="IPR002035">
    <property type="entry name" value="VWF_A"/>
</dbReference>
<evidence type="ECO:0000259" key="2">
    <source>
        <dbReference type="PROSITE" id="PS50234"/>
    </source>
</evidence>
<dbReference type="EMBL" id="PVNK01000108">
    <property type="protein sequence ID" value="PRQ03024.1"/>
    <property type="molecule type" value="Genomic_DNA"/>
</dbReference>
<sequence length="1404" mass="151057">MIVLASVLGLLGVVSSSCQTEEIPSEAPSLGASLELASGEVELIGDEGETTLLSNTPLPLGATLRTGTGARALVRLGDGTRVFLRDETTVTLTDGLELTSGQAWIEAPPIEQGQRGVSHTLGAVQVSVSDGGASLTRSGDEVEIYVAEGLAIVTAPGGRTEVDPGERATISGAGAPVVEPVKFWDDWTGGMGDHSATATSPWVGTGSVYAIDHMAGFGAEALPLAIQRQTVEVAIDEQVAETEVDQVFFNPSGSEVEGWYWFTVPEGAMIVGFALETDGELVEAEVVERTRATQTYEATIRRRVDPALLEWIDARTVRARIYPIPGAGTRRIVLRYQQLLSETEGKLRYRYPMAAPVGRDATTIEDFALELSLRGEMIERYGLATRTDARIEGRDRSRVTMRRSGFTPRADFELELTRKRPSGKQDDAASEALRVNVFEPGKDQADYVMLRWTPDIEFGEAAAPKGEVVVVVDTSAGSDPAEHQAKLAVAEALLRSLSAADSFALVGADLGAEVLYPDAGMAEATPEGISEALERLAQRGAGGATDLGAIFEQSLERVHGLEQPAIVYIGDGVATSGEIEGDALAERLRRTLAGSPARLFTVAVGREVDEALLTKLARAGGGKALRVAEPSEAVMRALELSGALKTPTLTEVKVDAGEGLDDLFLSSEGKLSRGEELRVLARTHHDLPEKVTISYRFAGEDYEREYELGREKSAVLSRVVPRLWARAYVDRLLTESRGPEGVRGKILTLGLEYGLMTPFSSFLALEDDSAYRRAGIERRSRAFPILTADAGDSRVEAAPTSESPTVLSMIGAAASAPLGCMPGPANQDRKPDEDREAGNARAEEGELRSRSAQTRGPAPSASPLVDARLEPAPDAVAGEELDSKSEPAQDRWAGAGGLGVIELDAETADRPGRPAAASRAARLLAAGYSVPAPPAWVDEVTESELARGSMSGRSRVMPSPVPHEQTLSCSDASTRGLVHRRLLWAQRLDRQTTMAGKLRVYEASLAACELRRWRDQHAFLDLLQLGARTEAEVQLLLGHFASDVDAKTFLVQALLRRLIEPELIAAVNYAVYGGIESWWEIDRRVDTTDDPDARLRLLDAALANAPGDPDGERRMIAELIAQDRVDEAIARGLRLRDQGQMTPELAQIVGELLTRRERDDAAKRLFSELVEFAPRSLVSRRLLGDIFLRHGWYADAYRQYELLFGLAESPDAAIRLARAAAGTGRTDEALRLLGRVQSGGGRPGEDDPRRFARLHMAAILAGLLDSDLDLPKDKLGAELKSLGLFEGPATWELLLWEDLGAQLTLATSAAGHPSPQADGVDAGGTGLFARQYSGAAPTLEVRHSGLVPDREVAWRRITLRWDGESFSVDQRAGTIAARVAKAEPEPEPEPEPDGTPAEGEPTEQ</sequence>
<evidence type="ECO:0000313" key="5">
    <source>
        <dbReference type="Proteomes" id="UP000237968"/>
    </source>
</evidence>